<evidence type="ECO:0008006" key="4">
    <source>
        <dbReference type="Google" id="ProtNLM"/>
    </source>
</evidence>
<name>A0ABS3V0B3_9ACTN</name>
<protein>
    <recommendedName>
        <fullName evidence="4">DUF4382 domain-containing protein</fullName>
    </recommendedName>
</protein>
<evidence type="ECO:0000313" key="3">
    <source>
        <dbReference type="Proteomes" id="UP000679690"/>
    </source>
</evidence>
<keyword evidence="1" id="KW-0732">Signal</keyword>
<evidence type="ECO:0000313" key="2">
    <source>
        <dbReference type="EMBL" id="MBO3744268.1"/>
    </source>
</evidence>
<gene>
    <name evidence="2" type="ORF">J5X75_42950</name>
</gene>
<comment type="caution">
    <text evidence="2">The sequence shown here is derived from an EMBL/GenBank/DDBJ whole genome shotgun (WGS) entry which is preliminary data.</text>
</comment>
<dbReference type="Proteomes" id="UP000679690">
    <property type="component" value="Unassembled WGS sequence"/>
</dbReference>
<feature type="chain" id="PRO_5045520689" description="DUF4382 domain-containing protein" evidence="1">
    <location>
        <begin position="22"/>
        <end position="351"/>
    </location>
</feature>
<evidence type="ECO:0000256" key="1">
    <source>
        <dbReference type="SAM" id="SignalP"/>
    </source>
</evidence>
<sequence length="351" mass="36839">MRIRGLLALVLASGLVVTAVAGCDVSAPAPVTAPSSTPAITIADPHMITDVSTFIDLPDPKAAPAGAALDGPSYRFHIVETATTVFLDGDFLPYFKTGDATPAGPVSAGPDNEFLLIRLSGQVGKKAYVMFPAPLTDNEQVKIRVGDETRVMPGLQGSDGVLLLVVPIGSPVTLAVTEAGRTQSIDLRTGKPDAQSAALAAGSAEGEANWDVYGRYPGDKIGGQVNVKASAYLTPFDGTYAKPGKIWLDVNLELSYWSWRELGGSLNAAKSIQVKVGGRTLTVDAEATDFELLTSGTPNLYQNELYAKVQVPKDGVRKVSVRFVPVGGLTLDGEPARFQPSSAPTETITLK</sequence>
<keyword evidence="3" id="KW-1185">Reference proteome</keyword>
<organism evidence="2 3">
    <name type="scientific">Actinoplanes flavus</name>
    <dbReference type="NCBI Taxonomy" id="2820290"/>
    <lineage>
        <taxon>Bacteria</taxon>
        <taxon>Bacillati</taxon>
        <taxon>Actinomycetota</taxon>
        <taxon>Actinomycetes</taxon>
        <taxon>Micromonosporales</taxon>
        <taxon>Micromonosporaceae</taxon>
        <taxon>Actinoplanes</taxon>
    </lineage>
</organism>
<dbReference type="RefSeq" id="WP_208473500.1">
    <property type="nucleotide sequence ID" value="NZ_JAGFNS010000059.1"/>
</dbReference>
<reference evidence="2 3" key="1">
    <citation type="submission" date="2021-03" db="EMBL/GenBank/DDBJ databases">
        <title>Actinoplanes flavus sp. nov., a novel actinomycete isolated from Coconut Palm rhizosphere soil.</title>
        <authorList>
            <person name="Luo X."/>
        </authorList>
    </citation>
    <scope>NUCLEOTIDE SEQUENCE [LARGE SCALE GENOMIC DNA]</scope>
    <source>
        <strain evidence="2 3">NEAU-H7</strain>
    </source>
</reference>
<proteinExistence type="predicted"/>
<dbReference type="PROSITE" id="PS51257">
    <property type="entry name" value="PROKAR_LIPOPROTEIN"/>
    <property type="match status" value="1"/>
</dbReference>
<feature type="signal peptide" evidence="1">
    <location>
        <begin position="1"/>
        <end position="21"/>
    </location>
</feature>
<dbReference type="EMBL" id="JAGFNS010000059">
    <property type="protein sequence ID" value="MBO3744268.1"/>
    <property type="molecule type" value="Genomic_DNA"/>
</dbReference>
<accession>A0ABS3V0B3</accession>